<sequence length="655" mass="73146">MVVNAVLKCSFETSGVLPLVNSALPSRLQLEFSTFQRKLVVAFDEHSGEVEMELSFPSKWEVGALEAFVANETAAIDIVQTFGDTDGEEFEVCIGKWIGQLSYLFPSLLYVANVGQTSQIEDETSKTLELSFPREGGIPFSPIVLFATTSSKLFEEDSPLFPYANTVSHSGGKMRASSTRYSEDGGSRPTPPYSVETLPARSALPSRSSAERKAGTSERHAASPLQFSPPSTTYSSEERGRGERRGKRGERRRQRDEVAATLPYMNLKSPFGKSGISRIVQNFASTAPGLLQSPPVSFRMRSVRRQSEKREEEREEGQGSNREHEREVAFAEPDYAGQHGGAFVANSVGMNTQKEERDSAHLDSFAPRHLASSFSPGYSSFEREERQPVNRTETQEKYSENMNDEKSEQPLRWQSQYGGMVGERGKADERQTERNGAEEEDGHTACIRAVDEVVARFDRVFSTTLSSSSKRRREKHGQAEKERGLKSDSAPESYRPSKLSVPPLHDISLSHLSTAQQESLTRYVASVLSSDSVSPRAARTAFISQEEEVEADEQAAFWLGEEKARRLRQQQSSIQKNEFDAELRYDRQVNTTARPYSDVDIKRERLERSLFSAQLRQWEKSLADVDEIRAGQGCGGMPSYCDYLTGSRADLGCAW</sequence>
<feature type="compositionally biased region" description="Basic and acidic residues" evidence="1">
    <location>
        <begin position="209"/>
        <end position="221"/>
    </location>
</feature>
<feature type="compositionally biased region" description="Polar residues" evidence="1">
    <location>
        <begin position="225"/>
        <end position="235"/>
    </location>
</feature>
<feature type="region of interest" description="Disordered" evidence="1">
    <location>
        <begin position="371"/>
        <end position="443"/>
    </location>
</feature>
<feature type="compositionally biased region" description="Basic and acidic residues" evidence="1">
    <location>
        <begin position="423"/>
        <end position="437"/>
    </location>
</feature>
<gene>
    <name evidence="2" type="ORF">PBIL07802_LOCUS18474</name>
</gene>
<feature type="compositionally biased region" description="Basic and acidic residues" evidence="1">
    <location>
        <begin position="476"/>
        <end position="486"/>
    </location>
</feature>
<reference evidence="2" key="1">
    <citation type="submission" date="2021-01" db="EMBL/GenBank/DDBJ databases">
        <authorList>
            <person name="Corre E."/>
            <person name="Pelletier E."/>
            <person name="Niang G."/>
            <person name="Scheremetjew M."/>
            <person name="Finn R."/>
            <person name="Kale V."/>
            <person name="Holt S."/>
            <person name="Cochrane G."/>
            <person name="Meng A."/>
            <person name="Brown T."/>
            <person name="Cohen L."/>
        </authorList>
    </citation>
    <scope>NUCLEOTIDE SEQUENCE</scope>
    <source>
        <strain evidence="2">NIES-2562</strain>
    </source>
</reference>
<organism evidence="2">
    <name type="scientific">Palpitomonas bilix</name>
    <dbReference type="NCBI Taxonomy" id="652834"/>
    <lineage>
        <taxon>Eukaryota</taxon>
        <taxon>Eukaryota incertae sedis</taxon>
    </lineage>
</organism>
<feature type="compositionally biased region" description="Basic and acidic residues" evidence="1">
    <location>
        <begin position="381"/>
        <end position="409"/>
    </location>
</feature>
<evidence type="ECO:0000313" key="2">
    <source>
        <dbReference type="EMBL" id="CAE0256219.1"/>
    </source>
</evidence>
<feature type="compositionally biased region" description="Low complexity" evidence="1">
    <location>
        <begin position="198"/>
        <end position="208"/>
    </location>
</feature>
<proteinExistence type="predicted"/>
<feature type="region of interest" description="Disordered" evidence="1">
    <location>
        <begin position="465"/>
        <end position="502"/>
    </location>
</feature>
<protein>
    <submittedName>
        <fullName evidence="2">Uncharacterized protein</fullName>
    </submittedName>
</protein>
<dbReference type="AlphaFoldDB" id="A0A7S3GBC4"/>
<evidence type="ECO:0000256" key="1">
    <source>
        <dbReference type="SAM" id="MobiDB-lite"/>
    </source>
</evidence>
<feature type="region of interest" description="Disordered" evidence="1">
    <location>
        <begin position="288"/>
        <end position="326"/>
    </location>
</feature>
<name>A0A7S3GBC4_9EUKA</name>
<dbReference type="EMBL" id="HBIB01028361">
    <property type="protein sequence ID" value="CAE0256219.1"/>
    <property type="molecule type" value="Transcribed_RNA"/>
</dbReference>
<feature type="region of interest" description="Disordered" evidence="1">
    <location>
        <begin position="164"/>
        <end position="261"/>
    </location>
</feature>
<accession>A0A7S3GBC4</accession>